<dbReference type="EMBL" id="VYYT01000189">
    <property type="protein sequence ID" value="KAK2758469.1"/>
    <property type="molecule type" value="Genomic_DNA"/>
</dbReference>
<accession>A0AAE0D5M8</accession>
<comment type="caution">
    <text evidence="2">The sequence shown here is derived from an EMBL/GenBank/DDBJ whole genome shotgun (WGS) entry which is preliminary data.</text>
</comment>
<gene>
    <name evidence="2" type="ORF">CKAH01_05517</name>
</gene>
<evidence type="ECO:0000256" key="1">
    <source>
        <dbReference type="SAM" id="MobiDB-lite"/>
    </source>
</evidence>
<reference evidence="2" key="1">
    <citation type="submission" date="2023-02" db="EMBL/GenBank/DDBJ databases">
        <title>Colletotrichum kahawae CIFC_Que2 genome sequencing and assembly.</title>
        <authorList>
            <person name="Baroncelli R."/>
        </authorList>
    </citation>
    <scope>NUCLEOTIDE SEQUENCE</scope>
    <source>
        <strain evidence="2">CIFC_Que2</strain>
    </source>
</reference>
<sequence>MPHQQPASRDNQVATVLVSDPGRKDSMAVKGASGHAGCATRPPRMLRAIFWLPMAPHTPSLLRIMSQLSTSGNSISQRTLGPSKAWLTSGTTPGLEAQDGMLHPIHPPEEPTNDRPGMSSDATGRGPLYEAVC</sequence>
<feature type="region of interest" description="Disordered" evidence="1">
    <location>
        <begin position="72"/>
        <end position="126"/>
    </location>
</feature>
<evidence type="ECO:0000313" key="3">
    <source>
        <dbReference type="Proteomes" id="UP001281614"/>
    </source>
</evidence>
<proteinExistence type="predicted"/>
<dbReference type="Proteomes" id="UP001281614">
    <property type="component" value="Unassembled WGS sequence"/>
</dbReference>
<name>A0AAE0D5M8_COLKA</name>
<feature type="compositionally biased region" description="Polar residues" evidence="1">
    <location>
        <begin position="72"/>
        <end position="92"/>
    </location>
</feature>
<organism evidence="2 3">
    <name type="scientific">Colletotrichum kahawae</name>
    <name type="common">Coffee berry disease fungus</name>
    <dbReference type="NCBI Taxonomy" id="34407"/>
    <lineage>
        <taxon>Eukaryota</taxon>
        <taxon>Fungi</taxon>
        <taxon>Dikarya</taxon>
        <taxon>Ascomycota</taxon>
        <taxon>Pezizomycotina</taxon>
        <taxon>Sordariomycetes</taxon>
        <taxon>Hypocreomycetidae</taxon>
        <taxon>Glomerellales</taxon>
        <taxon>Glomerellaceae</taxon>
        <taxon>Colletotrichum</taxon>
        <taxon>Colletotrichum gloeosporioides species complex</taxon>
    </lineage>
</organism>
<evidence type="ECO:0000313" key="2">
    <source>
        <dbReference type="EMBL" id="KAK2758469.1"/>
    </source>
</evidence>
<dbReference type="AlphaFoldDB" id="A0AAE0D5M8"/>
<protein>
    <submittedName>
        <fullName evidence="2">Uncharacterized protein</fullName>
    </submittedName>
</protein>
<keyword evidence="3" id="KW-1185">Reference proteome</keyword>
<feature type="region of interest" description="Disordered" evidence="1">
    <location>
        <begin position="19"/>
        <end position="39"/>
    </location>
</feature>